<name>A0A0H3ZP05_9VIBR</name>
<sequence>MINLMQQPIVIAAHVKARARHSNVWVELTVLLPETELNMPYWGQGIARGHVITETNKLGLNSRAEVIGWVTGSHKYIVA</sequence>
<protein>
    <submittedName>
        <fullName evidence="1">Uncharacterized protein</fullName>
    </submittedName>
</protein>
<reference evidence="1" key="1">
    <citation type="journal article" date="2015" name="MBio">
        <title>Eco-Evolutionary Dynamics of Episomes among Ecologically Cohesive Bacterial Populations.</title>
        <authorList>
            <person name="Xue H."/>
            <person name="Cordero O.X."/>
            <person name="Camas F.M."/>
            <person name="Trimble W."/>
            <person name="Meyer F."/>
            <person name="Guglielmini J."/>
            <person name="Rocha E.P."/>
            <person name="Polz M.F."/>
        </authorList>
    </citation>
    <scope>NUCLEOTIDE SEQUENCE</scope>
    <source>
        <strain evidence="1">FF_210</strain>
    </source>
</reference>
<dbReference type="AlphaFoldDB" id="A0A0H3ZP05"/>
<evidence type="ECO:0000313" key="1">
    <source>
        <dbReference type="EMBL" id="AKN38058.1"/>
    </source>
</evidence>
<organism evidence="1">
    <name type="scientific">Vibrio tasmaniensis</name>
    <dbReference type="NCBI Taxonomy" id="212663"/>
    <lineage>
        <taxon>Bacteria</taxon>
        <taxon>Pseudomonadati</taxon>
        <taxon>Pseudomonadota</taxon>
        <taxon>Gammaproteobacteria</taxon>
        <taxon>Vibrionales</taxon>
        <taxon>Vibrionaceae</taxon>
        <taxon>Vibrio</taxon>
    </lineage>
</organism>
<dbReference type="EMBL" id="KP795560">
    <property type="protein sequence ID" value="AKN38058.1"/>
    <property type="molecule type" value="Genomic_DNA"/>
</dbReference>
<accession>A0A0H3ZP05</accession>
<proteinExistence type="predicted"/>